<dbReference type="InterPro" id="IPR024977">
    <property type="entry name" value="Apc4-like_WD40_dom"/>
</dbReference>
<dbReference type="SUPFAM" id="SSF50978">
    <property type="entry name" value="WD40 repeat-like"/>
    <property type="match status" value="1"/>
</dbReference>
<feature type="domain" description="Anaphase-promoting complex subunit 4-like WD40" evidence="2">
    <location>
        <begin position="42"/>
        <end position="94"/>
    </location>
</feature>
<organism evidence="3 4">
    <name type="scientific">Batillaria attramentaria</name>
    <dbReference type="NCBI Taxonomy" id="370345"/>
    <lineage>
        <taxon>Eukaryota</taxon>
        <taxon>Metazoa</taxon>
        <taxon>Spiralia</taxon>
        <taxon>Lophotrochozoa</taxon>
        <taxon>Mollusca</taxon>
        <taxon>Gastropoda</taxon>
        <taxon>Caenogastropoda</taxon>
        <taxon>Sorbeoconcha</taxon>
        <taxon>Cerithioidea</taxon>
        <taxon>Batillariidae</taxon>
        <taxon>Batillaria</taxon>
    </lineage>
</organism>
<dbReference type="InterPro" id="IPR015943">
    <property type="entry name" value="WD40/YVTN_repeat-like_dom_sf"/>
</dbReference>
<dbReference type="PROSITE" id="PS50082">
    <property type="entry name" value="WD_REPEATS_2"/>
    <property type="match status" value="1"/>
</dbReference>
<dbReference type="SMART" id="SM00320">
    <property type="entry name" value="WD40"/>
    <property type="match status" value="5"/>
</dbReference>
<keyword evidence="1" id="KW-0853">WD repeat</keyword>
<reference evidence="3 4" key="1">
    <citation type="journal article" date="2023" name="Sci. Data">
        <title>Genome assembly of the Korean intertidal mud-creeper Batillaria attramentaria.</title>
        <authorList>
            <person name="Patra A.K."/>
            <person name="Ho P.T."/>
            <person name="Jun S."/>
            <person name="Lee S.J."/>
            <person name="Kim Y."/>
            <person name="Won Y.J."/>
        </authorList>
    </citation>
    <scope>NUCLEOTIDE SEQUENCE [LARGE SCALE GENOMIC DNA]</scope>
    <source>
        <strain evidence="3">Wonlab-2016</strain>
    </source>
</reference>
<name>A0ABD0LW97_9CAEN</name>
<dbReference type="EMBL" id="JACVVK020000020">
    <property type="protein sequence ID" value="KAK7503436.1"/>
    <property type="molecule type" value="Genomic_DNA"/>
</dbReference>
<evidence type="ECO:0000259" key="2">
    <source>
        <dbReference type="Pfam" id="PF12894"/>
    </source>
</evidence>
<dbReference type="PANTHER" id="PTHR47822">
    <property type="entry name" value="CARBOHYDRATE BINDING DOMAIN CONTAINING PROTEIN"/>
    <property type="match status" value="1"/>
</dbReference>
<dbReference type="PROSITE" id="PS50294">
    <property type="entry name" value="WD_REPEATS_REGION"/>
    <property type="match status" value="1"/>
</dbReference>
<comment type="caution">
    <text evidence="3">The sequence shown here is derived from an EMBL/GenBank/DDBJ whole genome shotgun (WGS) entry which is preliminary data.</text>
</comment>
<dbReference type="Pfam" id="PF12894">
    <property type="entry name" value="ANAPC4_WD40"/>
    <property type="match status" value="1"/>
</dbReference>
<gene>
    <name evidence="3" type="ORF">BaRGS_00005357</name>
</gene>
<dbReference type="Proteomes" id="UP001519460">
    <property type="component" value="Unassembled WGS sequence"/>
</dbReference>
<keyword evidence="4" id="KW-1185">Reference proteome</keyword>
<feature type="repeat" description="WD" evidence="1">
    <location>
        <begin position="183"/>
        <end position="225"/>
    </location>
</feature>
<dbReference type="InterPro" id="IPR001680">
    <property type="entry name" value="WD40_rpt"/>
</dbReference>
<dbReference type="InterPro" id="IPR036322">
    <property type="entry name" value="WD40_repeat_dom_sf"/>
</dbReference>
<dbReference type="Gene3D" id="2.130.10.10">
    <property type="entry name" value="YVTN repeat-like/Quinoprotein amine dehydrogenase"/>
    <property type="match status" value="2"/>
</dbReference>
<evidence type="ECO:0000313" key="3">
    <source>
        <dbReference type="EMBL" id="KAK7503436.1"/>
    </source>
</evidence>
<dbReference type="AlphaFoldDB" id="A0ABD0LW97"/>
<dbReference type="Pfam" id="PF00400">
    <property type="entry name" value="WD40"/>
    <property type="match status" value="1"/>
</dbReference>
<evidence type="ECO:0000313" key="4">
    <source>
        <dbReference type="Proteomes" id="UP001519460"/>
    </source>
</evidence>
<protein>
    <recommendedName>
        <fullName evidence="2">Anaphase-promoting complex subunit 4-like WD40 domain-containing protein</fullName>
    </recommendedName>
</protein>
<proteinExistence type="predicted"/>
<dbReference type="PANTHER" id="PTHR47822:SF3">
    <property type="entry name" value="ANAPHASE-PROMOTING COMPLEX SUBUNIT 4-LIKE WD40 DOMAIN-CONTAINING PROTEIN"/>
    <property type="match status" value="1"/>
</dbReference>
<evidence type="ECO:0000256" key="1">
    <source>
        <dbReference type="PROSITE-ProRule" id="PRU00221"/>
    </source>
</evidence>
<accession>A0ABD0LW97</accession>
<sequence>MARRVLEAALKAGQAIDEGKELPEKFTKVEVLKEVEVEKYMGGVFALQYNYDGTVLAVGFRGGGVRLYDPITGELIRELRANRHGGYSIMCLRYHPKEPHLLFAGTAEGHVYCYNTLTGDANHIITEQGNEINTLDFCVDGYLYATAGKDLAVRVYHTKNNKLDKTYEGYRKNTELQGQVDLECGNTMRVYALKFSPDNEDIFITAGWDNHIKIWDVRTNDGIKRQIHGPHVCGDALDMRDKHILAGSWCAKHALQVFDYGEGTLLQDIEFPAKNGAFLYSAQFCDNGVVLAGGSGTNSAEALEVSPGPKRPNVDVKHIGGVQMSKPVQAIDSANGGRLFAVGSGDNIIKLCAMT</sequence>